<evidence type="ECO:0000313" key="3">
    <source>
        <dbReference type="Proteomes" id="UP000027093"/>
    </source>
</evidence>
<dbReference type="PANTHER" id="PTHR46331">
    <property type="entry name" value="VALACYCLOVIR HYDROLASE"/>
    <property type="match status" value="1"/>
</dbReference>
<keyword evidence="3" id="KW-1185">Reference proteome</keyword>
<name>A0A060HI25_9ARCH</name>
<gene>
    <name evidence="2" type="ORF">NVIE_007160</name>
</gene>
<dbReference type="STRING" id="926571.NVIE_007160"/>
<dbReference type="InterPro" id="IPR000073">
    <property type="entry name" value="AB_hydrolase_1"/>
</dbReference>
<dbReference type="InterPro" id="IPR029058">
    <property type="entry name" value="AB_hydrolase_fold"/>
</dbReference>
<reference evidence="2 3" key="1">
    <citation type="journal article" date="2014" name="Int. J. Syst. Evol. Microbiol.">
        <title>Nitrososphaera viennensis gen. nov., sp. nov., an aerobic and mesophilic, ammonia-oxidizing archaeon from soil and a member of the archaeal phylum Thaumarchaeota.</title>
        <authorList>
            <person name="Stieglmeier M."/>
            <person name="Klingl A."/>
            <person name="Alves R.J."/>
            <person name="Rittmann S.K."/>
            <person name="Melcher M."/>
            <person name="Leisch N."/>
            <person name="Schleper C."/>
        </authorList>
    </citation>
    <scope>NUCLEOTIDE SEQUENCE [LARGE SCALE GENOMIC DNA]</scope>
    <source>
        <strain evidence="2">EN76</strain>
    </source>
</reference>
<dbReference type="GeneID" id="74945980"/>
<dbReference type="RefSeq" id="WP_075054041.1">
    <property type="nucleotide sequence ID" value="NZ_CP007536.1"/>
</dbReference>
<dbReference type="SUPFAM" id="SSF53474">
    <property type="entry name" value="alpha/beta-Hydrolases"/>
    <property type="match status" value="1"/>
</dbReference>
<dbReference type="KEGG" id="nvn:NVIE_007160"/>
<protein>
    <submittedName>
        <fullName evidence="2">Putative Alpha/beta hydrolase fold</fullName>
    </submittedName>
</protein>
<evidence type="ECO:0000259" key="1">
    <source>
        <dbReference type="Pfam" id="PF12697"/>
    </source>
</evidence>
<dbReference type="GO" id="GO:0017171">
    <property type="term" value="F:serine hydrolase activity"/>
    <property type="evidence" value="ECO:0007669"/>
    <property type="project" value="TreeGrafter"/>
</dbReference>
<keyword evidence="2" id="KW-0378">Hydrolase</keyword>
<organism evidence="2 3">
    <name type="scientific">Nitrososphaera viennensis EN76</name>
    <dbReference type="NCBI Taxonomy" id="926571"/>
    <lineage>
        <taxon>Archaea</taxon>
        <taxon>Nitrososphaerota</taxon>
        <taxon>Nitrososphaeria</taxon>
        <taxon>Nitrososphaerales</taxon>
        <taxon>Nitrososphaeraceae</taxon>
        <taxon>Nitrososphaera</taxon>
    </lineage>
</organism>
<proteinExistence type="predicted"/>
<dbReference type="PANTHER" id="PTHR46331:SF2">
    <property type="entry name" value="VALACYCLOVIR HYDROLASE"/>
    <property type="match status" value="1"/>
</dbReference>
<dbReference type="Proteomes" id="UP000027093">
    <property type="component" value="Chromosome"/>
</dbReference>
<sequence length="292" mass="33257">MMASEGQDIIKIVDVNGTQLHYIKLGKNHTQSVVFTPAAFSDYRVWQFQIEPFSRNYRVVSYSRRHAYPNKIEDGFHFTEDNDAIRQYASDLAELIRKLDLAPTHLVGHSDGAFVTLYCAYTNPELVKSLVLLEPAALPLLATSQVEEDRKMFQEFWENAIKPAGEALQRGEYENGVRIFMDGAMAKGFFDKLPPPVKQSMIDNAKAFLKQAENPMPKEFRLQELKRISSLPTLFVKGEYSPKFLHRIVDILAPHLPKSEQVTIPGVTHDLGRTTKAEIFNSKVMEFLSRHA</sequence>
<dbReference type="AlphaFoldDB" id="A0A060HI25"/>
<feature type="domain" description="AB hydrolase-1" evidence="1">
    <location>
        <begin position="33"/>
        <end position="270"/>
    </location>
</feature>
<dbReference type="OrthoDB" id="7531at2157"/>
<dbReference type="Gene3D" id="3.40.50.1820">
    <property type="entry name" value="alpha/beta hydrolase"/>
    <property type="match status" value="1"/>
</dbReference>
<evidence type="ECO:0000313" key="2">
    <source>
        <dbReference type="EMBL" id="AIC14925.1"/>
    </source>
</evidence>
<dbReference type="Pfam" id="PF12697">
    <property type="entry name" value="Abhydrolase_6"/>
    <property type="match status" value="1"/>
</dbReference>
<dbReference type="EMBL" id="CP007536">
    <property type="protein sequence ID" value="AIC14925.1"/>
    <property type="molecule type" value="Genomic_DNA"/>
</dbReference>
<accession>A0A060HI25</accession>
<dbReference type="HOGENOM" id="CLU_020336_50_2_2"/>